<gene>
    <name evidence="3" type="ORF">ACHHYP_08881</name>
</gene>
<evidence type="ECO:0000256" key="1">
    <source>
        <dbReference type="SAM" id="SignalP"/>
    </source>
</evidence>
<organism evidence="2">
    <name type="scientific">Achlya hypogyna</name>
    <name type="common">Oomycete</name>
    <name type="synonym">Protoachlya hypogyna</name>
    <dbReference type="NCBI Taxonomy" id="1202772"/>
    <lineage>
        <taxon>Eukaryota</taxon>
        <taxon>Sar</taxon>
        <taxon>Stramenopiles</taxon>
        <taxon>Oomycota</taxon>
        <taxon>Saprolegniomycetes</taxon>
        <taxon>Saprolegniales</taxon>
        <taxon>Achlyaceae</taxon>
        <taxon>Achlya</taxon>
    </lineage>
</organism>
<sequence length="155" mass="16425">MIGLAVTLLLVAGALTASHGNAVPPCQLAMLYEPLATTLRSEYLAPCLRACGVDYGDYAAGLFPSHAQFQRFEAMPACQAFYKQLQTNFLTAPECSIPSAAGPLSTHNLTDVPIETLLTTTYPIAHQNFTRSNATPPADIATTPPIVSLLALAAY</sequence>
<dbReference type="Proteomes" id="UP000243579">
    <property type="component" value="Unassembled WGS sequence"/>
</dbReference>
<dbReference type="EMBL" id="JNBR01001443">
    <property type="protein sequence ID" value="OQR87410.1"/>
    <property type="molecule type" value="Genomic_DNA"/>
</dbReference>
<proteinExistence type="predicted"/>
<evidence type="ECO:0000313" key="2">
    <source>
        <dbReference type="EMBL" id="AIG56173.1"/>
    </source>
</evidence>
<dbReference type="EMBL" id="KM038712">
    <property type="protein sequence ID" value="AIG56173.1"/>
    <property type="molecule type" value="Genomic_DNA"/>
</dbReference>
<accession>A0A0A7CNU2</accession>
<dbReference type="AlphaFoldDB" id="A0A0A7CNU2"/>
<reference evidence="2 4" key="1">
    <citation type="journal article" date="2014" name="Genome Biol. Evol.">
        <title>The secreted proteins of Achlya hypogyna and Thraustotheca clavata identify the ancestral oomycete secretome and reveal gene acquisitions by horizontal gene transfer.</title>
        <authorList>
            <person name="Misner I."/>
            <person name="Blouin N."/>
            <person name="Leonard G."/>
            <person name="Richards T.A."/>
            <person name="Lane C.E."/>
        </authorList>
    </citation>
    <scope>NUCLEOTIDE SEQUENCE</scope>
    <source>
        <strain evidence="2 4">ATCC 48635</strain>
    </source>
</reference>
<evidence type="ECO:0000313" key="3">
    <source>
        <dbReference type="EMBL" id="OQR87410.1"/>
    </source>
</evidence>
<dbReference type="InterPro" id="IPR036470">
    <property type="entry name" value="Elicitin_sf"/>
</dbReference>
<dbReference type="Gene3D" id="1.10.239.10">
    <property type="entry name" value="Elicitin domain"/>
    <property type="match status" value="1"/>
</dbReference>
<name>A0A0A7CNU2_ACHHY</name>
<keyword evidence="1" id="KW-0732">Signal</keyword>
<keyword evidence="4" id="KW-1185">Reference proteome</keyword>
<dbReference type="OrthoDB" id="10306200at2759"/>
<feature type="chain" id="PRO_5002025964" evidence="1">
    <location>
        <begin position="23"/>
        <end position="155"/>
    </location>
</feature>
<feature type="signal peptide" evidence="1">
    <location>
        <begin position="1"/>
        <end position="22"/>
    </location>
</feature>
<protein>
    <submittedName>
        <fullName evidence="2">Secreted protein</fullName>
    </submittedName>
</protein>
<evidence type="ECO:0000313" key="4">
    <source>
        <dbReference type="Proteomes" id="UP000243579"/>
    </source>
</evidence>
<dbReference type="GO" id="GO:0005576">
    <property type="term" value="C:extracellular region"/>
    <property type="evidence" value="ECO:0007669"/>
    <property type="project" value="InterPro"/>
</dbReference>